<dbReference type="EMBL" id="LR593887">
    <property type="protein sequence ID" value="VTS00905.1"/>
    <property type="molecule type" value="Genomic_DNA"/>
</dbReference>
<dbReference type="RefSeq" id="WP_162657465.1">
    <property type="nucleotide sequence ID" value="NZ_LR593887.1"/>
</dbReference>
<comment type="similarity">
    <text evidence="1">Belongs to the peptidase S1C family.</text>
</comment>
<dbReference type="PROSITE" id="PS50106">
    <property type="entry name" value="PDZ"/>
    <property type="match status" value="1"/>
</dbReference>
<dbReference type="InterPro" id="IPR043504">
    <property type="entry name" value="Peptidase_S1_PA_chymotrypsin"/>
</dbReference>
<dbReference type="Pfam" id="PF13365">
    <property type="entry name" value="Trypsin_2"/>
    <property type="match status" value="1"/>
</dbReference>
<reference evidence="4" key="1">
    <citation type="submission" date="2019-04" db="EMBL/GenBank/DDBJ databases">
        <authorList>
            <consortium name="Science for Life Laboratories"/>
        </authorList>
    </citation>
    <scope>NUCLEOTIDE SEQUENCE</scope>
    <source>
        <strain evidence="4">MBLW1</strain>
    </source>
</reference>
<dbReference type="SUPFAM" id="SSF50156">
    <property type="entry name" value="PDZ domain-like"/>
    <property type="match status" value="1"/>
</dbReference>
<dbReference type="Gene3D" id="2.40.10.10">
    <property type="entry name" value="Trypsin-like serine proteases"/>
    <property type="match status" value="2"/>
</dbReference>
<dbReference type="InterPro" id="IPR001478">
    <property type="entry name" value="PDZ"/>
</dbReference>
<dbReference type="Proteomes" id="UP000464378">
    <property type="component" value="Chromosome"/>
</dbReference>
<dbReference type="InParanoid" id="A0A6C2YMB9"/>
<evidence type="ECO:0000256" key="1">
    <source>
        <dbReference type="ARBA" id="ARBA00010541"/>
    </source>
</evidence>
<dbReference type="EMBL" id="LR586016">
    <property type="protein sequence ID" value="VIP02273.1"/>
    <property type="molecule type" value="Genomic_DNA"/>
</dbReference>
<dbReference type="InterPro" id="IPR009003">
    <property type="entry name" value="Peptidase_S1_PA"/>
</dbReference>
<dbReference type="SUPFAM" id="SSF50494">
    <property type="entry name" value="Trypsin-like serine proteases"/>
    <property type="match status" value="1"/>
</dbReference>
<dbReference type="PANTHER" id="PTHR22939:SF129">
    <property type="entry name" value="SERINE PROTEASE HTRA2, MITOCHONDRIAL"/>
    <property type="match status" value="1"/>
</dbReference>
<feature type="signal peptide" evidence="2">
    <location>
        <begin position="1"/>
        <end position="29"/>
    </location>
</feature>
<keyword evidence="5" id="KW-1185">Reference proteome</keyword>
<keyword evidence="2" id="KW-0732">Signal</keyword>
<protein>
    <recommendedName>
        <fullName evidence="3">PDZ domain-containing protein</fullName>
    </recommendedName>
</protein>
<dbReference type="PANTHER" id="PTHR22939">
    <property type="entry name" value="SERINE PROTEASE FAMILY S1C HTRA-RELATED"/>
    <property type="match status" value="1"/>
</dbReference>
<gene>
    <name evidence="4" type="ORF">GMBLW1_16870</name>
</gene>
<sequence length="362" mass="38987">MSRSVAIRSSRWISALGLALVLSPTSLFAQSANEDPFKNFSRKNASAFLQSFKDPIKDVLPSVVRVRIEDQDVALGTVVRSDGYIVTKNSELVGDLQVIFRDDRKVPAKVVATNEAFDLALIKVELRNLPVVKWANTAGTVGNWVASPGMDSVPAAVGVVSVGTRTLSRRELAIETTVPQGGFLGIEPIVNESRIMIKDVVKNSAAEKAGVKKNDYLLAIGDQRITTREGVFEALSKSKPGQTIEILLNRGGEEIKLLVKLGRRQGVDRSDVQNAMGSTLSTRKMGFPVILQHDTVLKATDCGGPLVDLDGKVLGLNIARAGRVESYAIPTDALQKALQEMFSSISTTKAKPAETTSSTKSK</sequence>
<feature type="domain" description="PDZ" evidence="3">
    <location>
        <begin position="173"/>
        <end position="250"/>
    </location>
</feature>
<dbReference type="InterPro" id="IPR036034">
    <property type="entry name" value="PDZ_sf"/>
</dbReference>
<dbReference type="AlphaFoldDB" id="A0A6C2YMB9"/>
<name>A0A6C2YMB9_9BACT</name>
<evidence type="ECO:0000313" key="5">
    <source>
        <dbReference type="Proteomes" id="UP000464378"/>
    </source>
</evidence>
<organism evidence="4">
    <name type="scientific">Tuwongella immobilis</name>
    <dbReference type="NCBI Taxonomy" id="692036"/>
    <lineage>
        <taxon>Bacteria</taxon>
        <taxon>Pseudomonadati</taxon>
        <taxon>Planctomycetota</taxon>
        <taxon>Planctomycetia</taxon>
        <taxon>Gemmatales</taxon>
        <taxon>Gemmataceae</taxon>
        <taxon>Tuwongella</taxon>
    </lineage>
</organism>
<dbReference type="Gene3D" id="2.30.42.10">
    <property type="match status" value="1"/>
</dbReference>
<dbReference type="SMART" id="SM00228">
    <property type="entry name" value="PDZ"/>
    <property type="match status" value="1"/>
</dbReference>
<evidence type="ECO:0000256" key="2">
    <source>
        <dbReference type="SAM" id="SignalP"/>
    </source>
</evidence>
<dbReference type="KEGG" id="tim:GMBLW1_16870"/>
<accession>A0A6C2YMB9</accession>
<evidence type="ECO:0000313" key="4">
    <source>
        <dbReference type="EMBL" id="VIP02273.1"/>
    </source>
</evidence>
<proteinExistence type="inferred from homology"/>
<dbReference type="Pfam" id="PF13180">
    <property type="entry name" value="PDZ_2"/>
    <property type="match status" value="1"/>
</dbReference>
<feature type="chain" id="PRO_5033534834" description="PDZ domain-containing protein" evidence="2">
    <location>
        <begin position="30"/>
        <end position="362"/>
    </location>
</feature>
<evidence type="ECO:0000259" key="3">
    <source>
        <dbReference type="PROSITE" id="PS50106"/>
    </source>
</evidence>